<dbReference type="EMBL" id="KB705355">
    <property type="protein sequence ID" value="EMR72900.1"/>
    <property type="molecule type" value="Genomic_DNA"/>
</dbReference>
<feature type="region of interest" description="Disordered" evidence="1">
    <location>
        <begin position="408"/>
        <end position="501"/>
    </location>
</feature>
<dbReference type="AlphaFoldDB" id="M7U1T3"/>
<feature type="compositionally biased region" description="Basic and acidic residues" evidence="1">
    <location>
        <begin position="267"/>
        <end position="276"/>
    </location>
</feature>
<feature type="compositionally biased region" description="Basic and acidic residues" evidence="1">
    <location>
        <begin position="442"/>
        <end position="451"/>
    </location>
</feature>
<keyword evidence="3" id="KW-1185">Reference proteome</keyword>
<feature type="compositionally biased region" description="Basic and acidic residues" evidence="1">
    <location>
        <begin position="408"/>
        <end position="425"/>
    </location>
</feature>
<organism evidence="2 3">
    <name type="scientific">Eutypa lata (strain UCR-EL1)</name>
    <name type="common">Grapevine dieback disease fungus</name>
    <name type="synonym">Eutypa armeniacae</name>
    <dbReference type="NCBI Taxonomy" id="1287681"/>
    <lineage>
        <taxon>Eukaryota</taxon>
        <taxon>Fungi</taxon>
        <taxon>Dikarya</taxon>
        <taxon>Ascomycota</taxon>
        <taxon>Pezizomycotina</taxon>
        <taxon>Sordariomycetes</taxon>
        <taxon>Xylariomycetidae</taxon>
        <taxon>Xylariales</taxon>
        <taxon>Diatrypaceae</taxon>
        <taxon>Eutypa</taxon>
    </lineage>
</organism>
<evidence type="ECO:0000313" key="2">
    <source>
        <dbReference type="EMBL" id="EMR72900.1"/>
    </source>
</evidence>
<protein>
    <submittedName>
        <fullName evidence="2">Uncharacterized protein</fullName>
    </submittedName>
</protein>
<dbReference type="OrthoDB" id="4684277at2759"/>
<gene>
    <name evidence="2" type="ORF">UCREL1_43</name>
</gene>
<name>M7U1T3_EUTLA</name>
<dbReference type="HOGENOM" id="CLU_544038_0_0_1"/>
<feature type="compositionally biased region" description="Low complexity" evidence="1">
    <location>
        <begin position="492"/>
        <end position="501"/>
    </location>
</feature>
<feature type="compositionally biased region" description="Basic residues" evidence="1">
    <location>
        <begin position="478"/>
        <end position="491"/>
    </location>
</feature>
<feature type="region of interest" description="Disordered" evidence="1">
    <location>
        <begin position="194"/>
        <end position="352"/>
    </location>
</feature>
<proteinExistence type="predicted"/>
<evidence type="ECO:0000313" key="3">
    <source>
        <dbReference type="Proteomes" id="UP000012174"/>
    </source>
</evidence>
<accession>M7U1T3</accession>
<feature type="compositionally biased region" description="Polar residues" evidence="1">
    <location>
        <begin position="207"/>
        <end position="250"/>
    </location>
</feature>
<feature type="compositionally biased region" description="Low complexity" evidence="1">
    <location>
        <begin position="299"/>
        <end position="314"/>
    </location>
</feature>
<evidence type="ECO:0000256" key="1">
    <source>
        <dbReference type="SAM" id="MobiDB-lite"/>
    </source>
</evidence>
<dbReference type="KEGG" id="ela:UCREL1_43"/>
<reference evidence="3" key="1">
    <citation type="journal article" date="2013" name="Genome Announc.">
        <title>Draft genome sequence of the grapevine dieback fungus Eutypa lata UCR-EL1.</title>
        <authorList>
            <person name="Blanco-Ulate B."/>
            <person name="Rolshausen P.E."/>
            <person name="Cantu D."/>
        </authorList>
    </citation>
    <scope>NUCLEOTIDE SEQUENCE [LARGE SCALE GENOMIC DNA]</scope>
    <source>
        <strain evidence="3">UCR-EL1</strain>
    </source>
</reference>
<sequence length="501" mass="54992">MELLRTIPIWDRASCVLGHCSRHHNILPDVLEKIYRADLDGRWEALIRIVDTGLSPLPISDGRYPRQDLALIWVDKIDLGLKKWAEAWSDSNQKNQISSIASINRRLDLLSPSRRNLDDAPGDSGIFSELGRSYHTLGHLIRIIYRLQDVAADYDRKHPHWRFSPTKDVRCLVTKTMFIIRDVLWKEGHITVEGSITPPAPDHPDQDNNTQTESSPNHNSDTTSPGHNTEAGPSSENDNDAQSSSRSSNPPAEENLGTRFNPINRPRRPEERHSDTVLEGSHSPASAVARPENIHGAGSSNSAAPSEAPNENEAQPSPPGPTSSPSTKRKRERERAKGVGIINGGREASKPCERCAKSHKTCMVPTDPKASGTFKCGDCIKGQLGCSLSALNPGREDYDEEHRRLCIAKEDTRRTARAKAQDAKDTTTPGGPVKGAGAKRKLRDEEQELPRESIAGPQDRAEQAEEGSPDVSQSAPPAKRRTPLPTSRRRAAASSSRTSSG</sequence>
<dbReference type="Proteomes" id="UP000012174">
    <property type="component" value="Unassembled WGS sequence"/>
</dbReference>